<dbReference type="AlphaFoldDB" id="A0A1L7XTZ9"/>
<dbReference type="OrthoDB" id="187139at2759"/>
<keyword evidence="6 13" id="KW-0378">Hydrolase</keyword>
<dbReference type="InterPro" id="IPR011050">
    <property type="entry name" value="Pectin_lyase_fold/virulence"/>
</dbReference>
<dbReference type="SUPFAM" id="SSF51126">
    <property type="entry name" value="Pectin lyase-like"/>
    <property type="match status" value="1"/>
</dbReference>
<evidence type="ECO:0000256" key="4">
    <source>
        <dbReference type="ARBA" id="ARBA00022729"/>
    </source>
</evidence>
<feature type="signal peptide" evidence="14">
    <location>
        <begin position="1"/>
        <end position="20"/>
    </location>
</feature>
<evidence type="ECO:0000256" key="5">
    <source>
        <dbReference type="ARBA" id="ARBA00022737"/>
    </source>
</evidence>
<evidence type="ECO:0000256" key="14">
    <source>
        <dbReference type="SAM" id="SignalP"/>
    </source>
</evidence>
<feature type="chain" id="PRO_5012611730" evidence="14">
    <location>
        <begin position="21"/>
        <end position="409"/>
    </location>
</feature>
<evidence type="ECO:0000256" key="3">
    <source>
        <dbReference type="ARBA" id="ARBA00022525"/>
    </source>
</evidence>
<keyword evidence="7" id="KW-0325">Glycoprotein</keyword>
<evidence type="ECO:0000256" key="10">
    <source>
        <dbReference type="ARBA" id="ARBA00023316"/>
    </source>
</evidence>
<dbReference type="GO" id="GO:0071555">
    <property type="term" value="P:cell wall organization"/>
    <property type="evidence" value="ECO:0007669"/>
    <property type="project" value="UniProtKB-KW"/>
</dbReference>
<evidence type="ECO:0000313" key="16">
    <source>
        <dbReference type="Proteomes" id="UP000184330"/>
    </source>
</evidence>
<dbReference type="InterPro" id="IPR006626">
    <property type="entry name" value="PbH1"/>
</dbReference>
<keyword evidence="10" id="KW-0961">Cell wall biogenesis/degradation</keyword>
<dbReference type="PANTHER" id="PTHR31736">
    <property type="match status" value="1"/>
</dbReference>
<evidence type="ECO:0000256" key="9">
    <source>
        <dbReference type="ARBA" id="ARBA00023295"/>
    </source>
</evidence>
<keyword evidence="11" id="KW-0624">Polysaccharide degradation</keyword>
<keyword evidence="5" id="KW-0677">Repeat</keyword>
<accession>A0A1L7XTZ9</accession>
<dbReference type="Proteomes" id="UP000184330">
    <property type="component" value="Unassembled WGS sequence"/>
</dbReference>
<gene>
    <name evidence="15" type="ORF">PAC_18415</name>
</gene>
<comment type="similarity">
    <text evidence="2 13">Belongs to the glycosyl hydrolase 28 family.</text>
</comment>
<evidence type="ECO:0000256" key="11">
    <source>
        <dbReference type="ARBA" id="ARBA00023326"/>
    </source>
</evidence>
<keyword evidence="4 14" id="KW-0732">Signal</keyword>
<evidence type="ECO:0000256" key="6">
    <source>
        <dbReference type="ARBA" id="ARBA00022801"/>
    </source>
</evidence>
<keyword evidence="9 13" id="KW-0326">Glycosidase</keyword>
<dbReference type="STRING" id="576137.A0A1L7XTZ9"/>
<evidence type="ECO:0000256" key="1">
    <source>
        <dbReference type="ARBA" id="ARBA00004613"/>
    </source>
</evidence>
<dbReference type="EMBL" id="FJOG01000056">
    <property type="protein sequence ID" value="CZR68516.1"/>
    <property type="molecule type" value="Genomic_DNA"/>
</dbReference>
<dbReference type="InterPro" id="IPR000743">
    <property type="entry name" value="Glyco_hydro_28"/>
</dbReference>
<keyword evidence="16" id="KW-1185">Reference proteome</keyword>
<dbReference type="Gene3D" id="2.160.20.10">
    <property type="entry name" value="Single-stranded right-handed beta-helix, Pectin lyase-like"/>
    <property type="match status" value="1"/>
</dbReference>
<organism evidence="15 16">
    <name type="scientific">Phialocephala subalpina</name>
    <dbReference type="NCBI Taxonomy" id="576137"/>
    <lineage>
        <taxon>Eukaryota</taxon>
        <taxon>Fungi</taxon>
        <taxon>Dikarya</taxon>
        <taxon>Ascomycota</taxon>
        <taxon>Pezizomycotina</taxon>
        <taxon>Leotiomycetes</taxon>
        <taxon>Helotiales</taxon>
        <taxon>Mollisiaceae</taxon>
        <taxon>Phialocephala</taxon>
        <taxon>Phialocephala fortinii species complex</taxon>
    </lineage>
</organism>
<dbReference type="Pfam" id="PF00295">
    <property type="entry name" value="Glyco_hydro_28"/>
    <property type="match status" value="1"/>
</dbReference>
<evidence type="ECO:0000313" key="15">
    <source>
        <dbReference type="EMBL" id="CZR68516.1"/>
    </source>
</evidence>
<reference evidence="15 16" key="1">
    <citation type="submission" date="2016-03" db="EMBL/GenBank/DDBJ databases">
        <authorList>
            <person name="Ploux O."/>
        </authorList>
    </citation>
    <scope>NUCLEOTIDE SEQUENCE [LARGE SCALE GENOMIC DNA]</scope>
    <source>
        <strain evidence="15 16">UAMH 11012</strain>
    </source>
</reference>
<dbReference type="GO" id="GO:0004650">
    <property type="term" value="F:polygalacturonase activity"/>
    <property type="evidence" value="ECO:0007669"/>
    <property type="project" value="InterPro"/>
</dbReference>
<dbReference type="GO" id="GO:0005576">
    <property type="term" value="C:extracellular region"/>
    <property type="evidence" value="ECO:0007669"/>
    <property type="project" value="UniProtKB-SubCell"/>
</dbReference>
<keyword evidence="8" id="KW-0119">Carbohydrate metabolism</keyword>
<dbReference type="PANTHER" id="PTHR31736:SF9">
    <property type="entry name" value="ENDO-XYLOGALACTURONAN HYDROLASE A-RELATED"/>
    <property type="match status" value="1"/>
</dbReference>
<evidence type="ECO:0000256" key="7">
    <source>
        <dbReference type="ARBA" id="ARBA00023180"/>
    </source>
</evidence>
<dbReference type="GO" id="GO:0045490">
    <property type="term" value="P:pectin catabolic process"/>
    <property type="evidence" value="ECO:0007669"/>
    <property type="project" value="UniProtKB-ARBA"/>
</dbReference>
<protein>
    <submittedName>
        <fullName evidence="15">Related to polygalacturonase 1</fullName>
    </submittedName>
</protein>
<comment type="subcellular location">
    <subcellularLocation>
        <location evidence="1">Secreted</location>
    </subcellularLocation>
</comment>
<name>A0A1L7XTZ9_9HELO</name>
<evidence type="ECO:0000256" key="13">
    <source>
        <dbReference type="RuleBase" id="RU361169"/>
    </source>
</evidence>
<keyword evidence="3" id="KW-0964">Secreted</keyword>
<proteinExistence type="inferred from homology"/>
<evidence type="ECO:0000256" key="8">
    <source>
        <dbReference type="ARBA" id="ARBA00023277"/>
    </source>
</evidence>
<dbReference type="InterPro" id="IPR012334">
    <property type="entry name" value="Pectin_lyas_fold"/>
</dbReference>
<evidence type="ECO:0000256" key="2">
    <source>
        <dbReference type="ARBA" id="ARBA00008834"/>
    </source>
</evidence>
<comment type="function">
    <text evidence="12">Pectinolytic enzyme involved in the degradation of xylogalacturonan (xga), a galacturonan backbone heavily substituted with xylose, and which is one important component of the hairy regions of pectin. Activity requires a galacturonic acid backbone substituted with xylose.</text>
</comment>
<evidence type="ECO:0000256" key="12">
    <source>
        <dbReference type="ARBA" id="ARBA00037278"/>
    </source>
</evidence>
<dbReference type="SMART" id="SM00710">
    <property type="entry name" value="PbH1"/>
    <property type="match status" value="6"/>
</dbReference>
<sequence length="409" mass="42089">MLFIPLNLVFVSTLLAGAIAAPTDDLIPDRVVLAKRATCTPASLGNDQLDDTPAIIAAIASCGSGGTIVIPAGTTYSLRTMLTFSGCANCDFQLEGTLKASDDTTYWATASGIIYLNAINGVTIRSLTGAGVLDGNGQTSYDQWAANPDFARPTAIYINGGSDITITGFKVKNAPNAFFGQKGGVTNVNYASLTMTAASKSTNLPKNTDGFDIGESTYTTIKSVYVSNQDDCVAFKSGCNYVTVDGITCAGTNHGLSVGSLGKTNADWVKNVYVTDATMINCGKAAGIKVYPGGSTHGTSTVSNVTWDGVTVSGCDYGAQIQSCYGSTAAECTADPSAASLTGIYFKNFQGTTNTNYEPAVSNLDCPPAGTCDLYFTSWAVVPPSGTAENLCANIDNSPGITCTTGASG</sequence>